<comment type="caution">
    <text evidence="6">The sequence shown here is derived from an EMBL/GenBank/DDBJ whole genome shotgun (WGS) entry which is preliminary data.</text>
</comment>
<dbReference type="InterPro" id="IPR029052">
    <property type="entry name" value="Metallo-depent_PP-like"/>
</dbReference>
<dbReference type="RefSeq" id="WP_309720399.1">
    <property type="nucleotide sequence ID" value="NZ_JARWAM010000006.1"/>
</dbReference>
<name>A0ABU1HDN7_9GAMM</name>
<dbReference type="CDD" id="cd07402">
    <property type="entry name" value="MPP_GpdQ"/>
    <property type="match status" value="1"/>
</dbReference>
<dbReference type="Gene3D" id="3.60.21.10">
    <property type="match status" value="1"/>
</dbReference>
<sequence length="256" mass="28957">MHKVLWLTDPHLIELDETTSQPPTEAWQRFRLCLDEIRREHADAELIVLTGDLVQLSNPGAYGLLREELERLPMPYRLLVGNHDDRAALHGAFPDIPMAGGFVQGSDDIGETRLIYLDTLASEGHHGELCPYRLDWLAEQLVAASARSVLIFLHHPPMEIGVPALDRLRLLESEGLSDLLQLRRAPTHLFCGHVHRNVSGRWSGHPFATLKSTNTQFAFDMQASRLIRCDEDPGYGVLLFDDERVIVNYVDISIDR</sequence>
<dbReference type="InterPro" id="IPR004843">
    <property type="entry name" value="Calcineurin-like_PHP"/>
</dbReference>
<dbReference type="SUPFAM" id="SSF56300">
    <property type="entry name" value="Metallo-dependent phosphatases"/>
    <property type="match status" value="1"/>
</dbReference>
<evidence type="ECO:0000259" key="5">
    <source>
        <dbReference type="Pfam" id="PF00149"/>
    </source>
</evidence>
<dbReference type="InterPro" id="IPR026575">
    <property type="entry name" value="GpdQ/CpdA-like"/>
</dbReference>
<dbReference type="Pfam" id="PF00149">
    <property type="entry name" value="Metallophos"/>
    <property type="match status" value="1"/>
</dbReference>
<dbReference type="PANTHER" id="PTHR42988">
    <property type="entry name" value="PHOSPHOHYDROLASE"/>
    <property type="match status" value="1"/>
</dbReference>
<protein>
    <submittedName>
        <fullName evidence="6">Phosphodiesterase</fullName>
    </submittedName>
</protein>
<evidence type="ECO:0000256" key="1">
    <source>
        <dbReference type="ARBA" id="ARBA00022723"/>
    </source>
</evidence>
<evidence type="ECO:0000256" key="2">
    <source>
        <dbReference type="ARBA" id="ARBA00022801"/>
    </source>
</evidence>
<dbReference type="EMBL" id="JARWAM010000006">
    <property type="protein sequence ID" value="MDR5905583.1"/>
    <property type="molecule type" value="Genomic_DNA"/>
</dbReference>
<feature type="domain" description="Calcineurin-like phosphoesterase" evidence="5">
    <location>
        <begin position="3"/>
        <end position="196"/>
    </location>
</feature>
<dbReference type="Proteomes" id="UP001251374">
    <property type="component" value="Unassembled WGS sequence"/>
</dbReference>
<keyword evidence="1" id="KW-0479">Metal-binding</keyword>
<dbReference type="InterPro" id="IPR050884">
    <property type="entry name" value="CNP_phosphodiesterase-III"/>
</dbReference>
<gene>
    <name evidence="6" type="ORF">QC821_09895</name>
</gene>
<evidence type="ECO:0000313" key="6">
    <source>
        <dbReference type="EMBL" id="MDR5905583.1"/>
    </source>
</evidence>
<reference evidence="6 7" key="1">
    <citation type="submission" date="2023-04" db="EMBL/GenBank/DDBJ databases">
        <title>A long-awaited taxogenomic arrangement of the family Halomonadaceae.</title>
        <authorList>
            <person name="De La Haba R."/>
            <person name="Chuvochina M."/>
            <person name="Wittouck S."/>
            <person name="Arahal D.R."/>
            <person name="Sanchez-Porro C."/>
            <person name="Hugenholtz P."/>
            <person name="Ventosa A."/>
        </authorList>
    </citation>
    <scope>NUCLEOTIDE SEQUENCE [LARGE SCALE GENOMIC DNA]</scope>
    <source>
        <strain evidence="6 7">DSM 26770</strain>
    </source>
</reference>
<evidence type="ECO:0000256" key="3">
    <source>
        <dbReference type="ARBA" id="ARBA00023004"/>
    </source>
</evidence>
<organism evidence="6 7">
    <name type="scientific">Franzmannia qiaohouensis</name>
    <dbReference type="NCBI Taxonomy" id="1329370"/>
    <lineage>
        <taxon>Bacteria</taxon>
        <taxon>Pseudomonadati</taxon>
        <taxon>Pseudomonadota</taxon>
        <taxon>Gammaproteobacteria</taxon>
        <taxon>Oceanospirillales</taxon>
        <taxon>Halomonadaceae</taxon>
        <taxon>Franzmannia</taxon>
    </lineage>
</organism>
<evidence type="ECO:0000313" key="7">
    <source>
        <dbReference type="Proteomes" id="UP001251374"/>
    </source>
</evidence>
<accession>A0ABU1HDN7</accession>
<keyword evidence="3" id="KW-0408">Iron</keyword>
<comment type="similarity">
    <text evidence="4">Belongs to the cyclic nucleotide phosphodiesterase class-III family.</text>
</comment>
<keyword evidence="2" id="KW-0378">Hydrolase</keyword>
<dbReference type="PANTHER" id="PTHR42988:SF2">
    <property type="entry name" value="CYCLIC NUCLEOTIDE PHOSPHODIESTERASE CBUA0032-RELATED"/>
    <property type="match status" value="1"/>
</dbReference>
<proteinExistence type="inferred from homology"/>
<evidence type="ECO:0000256" key="4">
    <source>
        <dbReference type="ARBA" id="ARBA00025742"/>
    </source>
</evidence>
<keyword evidence="7" id="KW-1185">Reference proteome</keyword>